<feature type="compositionally biased region" description="Basic and acidic residues" evidence="8">
    <location>
        <begin position="29"/>
        <end position="45"/>
    </location>
</feature>
<dbReference type="HOGENOM" id="CLU_012970_1_0_1"/>
<feature type="transmembrane region" description="Helical" evidence="9">
    <location>
        <begin position="354"/>
        <end position="376"/>
    </location>
</feature>
<evidence type="ECO:0000256" key="6">
    <source>
        <dbReference type="ARBA" id="ARBA00023136"/>
    </source>
</evidence>
<protein>
    <submittedName>
        <fullName evidence="10">MFS general substrate transporter</fullName>
    </submittedName>
</protein>
<dbReference type="Pfam" id="PF07690">
    <property type="entry name" value="MFS_1"/>
    <property type="match status" value="1"/>
</dbReference>
<dbReference type="InterPro" id="IPR011701">
    <property type="entry name" value="MFS"/>
</dbReference>
<accession>G3B444</accession>
<evidence type="ECO:0000256" key="9">
    <source>
        <dbReference type="SAM" id="Phobius"/>
    </source>
</evidence>
<evidence type="ECO:0000256" key="5">
    <source>
        <dbReference type="ARBA" id="ARBA00022989"/>
    </source>
</evidence>
<feature type="transmembrane region" description="Helical" evidence="9">
    <location>
        <begin position="79"/>
        <end position="103"/>
    </location>
</feature>
<dbReference type="Proteomes" id="UP000000707">
    <property type="component" value="Unassembled WGS sequence"/>
</dbReference>
<feature type="transmembrane region" description="Helical" evidence="9">
    <location>
        <begin position="109"/>
        <end position="130"/>
    </location>
</feature>
<proteinExistence type="inferred from homology"/>
<evidence type="ECO:0000256" key="4">
    <source>
        <dbReference type="ARBA" id="ARBA00022692"/>
    </source>
</evidence>
<keyword evidence="11" id="KW-1185">Reference proteome</keyword>
<gene>
    <name evidence="10" type="ORF">CANTEDRAFT_105175</name>
</gene>
<feature type="transmembrane region" description="Helical" evidence="9">
    <location>
        <begin position="283"/>
        <end position="302"/>
    </location>
</feature>
<evidence type="ECO:0000256" key="3">
    <source>
        <dbReference type="ARBA" id="ARBA00022448"/>
    </source>
</evidence>
<keyword evidence="3" id="KW-0813">Transport</keyword>
<dbReference type="eggNOG" id="KOG0254">
    <property type="taxonomic scope" value="Eukaryota"/>
</dbReference>
<evidence type="ECO:0000256" key="1">
    <source>
        <dbReference type="ARBA" id="ARBA00004141"/>
    </source>
</evidence>
<dbReference type="PANTHER" id="PTHR23501">
    <property type="entry name" value="MAJOR FACILITATOR SUPERFAMILY"/>
    <property type="match status" value="1"/>
</dbReference>
<feature type="transmembrane region" description="Helical" evidence="9">
    <location>
        <begin position="396"/>
        <end position="414"/>
    </location>
</feature>
<dbReference type="OrthoDB" id="4078873at2759"/>
<dbReference type="FunFam" id="1.20.1250.20:FF:000335">
    <property type="entry name" value="Siderochrome iron transporter 2"/>
    <property type="match status" value="1"/>
</dbReference>
<dbReference type="AlphaFoldDB" id="G3B444"/>
<feature type="transmembrane region" description="Helical" evidence="9">
    <location>
        <begin position="314"/>
        <end position="334"/>
    </location>
</feature>
<dbReference type="GeneID" id="18245789"/>
<feature type="transmembrane region" description="Helical" evidence="9">
    <location>
        <begin position="565"/>
        <end position="583"/>
    </location>
</feature>
<evidence type="ECO:0000256" key="7">
    <source>
        <dbReference type="ARBA" id="ARBA00023180"/>
    </source>
</evidence>
<feature type="transmembrane region" description="Helical" evidence="9">
    <location>
        <begin position="198"/>
        <end position="218"/>
    </location>
</feature>
<dbReference type="FunFam" id="1.20.1250.20:FF:000284">
    <property type="entry name" value="Siderophore iron transporter mirB"/>
    <property type="match status" value="1"/>
</dbReference>
<dbReference type="SUPFAM" id="SSF103473">
    <property type="entry name" value="MFS general substrate transporter"/>
    <property type="match status" value="1"/>
</dbReference>
<comment type="subcellular location">
    <subcellularLocation>
        <location evidence="1">Membrane</location>
        <topology evidence="1">Multi-pass membrane protein</topology>
    </subcellularLocation>
</comment>
<organism evidence="11">
    <name type="scientific">Candida tenuis (strain ATCC 10573 / BCRC 21748 / CBS 615 / JCM 9827 / NBRC 10315 / NRRL Y-1498 / VKM Y-70)</name>
    <name type="common">Yeast</name>
    <name type="synonym">Yamadazyma tenuis</name>
    <dbReference type="NCBI Taxonomy" id="590646"/>
    <lineage>
        <taxon>Eukaryota</taxon>
        <taxon>Fungi</taxon>
        <taxon>Dikarya</taxon>
        <taxon>Ascomycota</taxon>
        <taxon>Saccharomycotina</taxon>
        <taxon>Pichiomycetes</taxon>
        <taxon>Debaryomycetaceae</taxon>
        <taxon>Yamadazyma</taxon>
    </lineage>
</organism>
<feature type="transmembrane region" description="Helical" evidence="9">
    <location>
        <begin position="487"/>
        <end position="506"/>
    </location>
</feature>
<keyword evidence="7" id="KW-0325">Glycoprotein</keyword>
<dbReference type="GO" id="GO:0022857">
    <property type="term" value="F:transmembrane transporter activity"/>
    <property type="evidence" value="ECO:0007669"/>
    <property type="project" value="InterPro"/>
</dbReference>
<dbReference type="PANTHER" id="PTHR23501:SF107">
    <property type="entry name" value="TRANSPORTER, PUTATIVE (AFU_ORTHOLOGUE AFUA_7G04730)-RELATED"/>
    <property type="match status" value="1"/>
</dbReference>
<feature type="transmembrane region" description="Helical" evidence="9">
    <location>
        <begin position="170"/>
        <end position="189"/>
    </location>
</feature>
<reference evidence="10 11" key="1">
    <citation type="journal article" date="2011" name="Proc. Natl. Acad. Sci. U.S.A.">
        <title>Comparative genomics of xylose-fermenting fungi for enhanced biofuel production.</title>
        <authorList>
            <person name="Wohlbach D.J."/>
            <person name="Kuo A."/>
            <person name="Sato T.K."/>
            <person name="Potts K.M."/>
            <person name="Salamov A.A."/>
            <person name="LaButti K.M."/>
            <person name="Sun H."/>
            <person name="Clum A."/>
            <person name="Pangilinan J.L."/>
            <person name="Lindquist E.A."/>
            <person name="Lucas S."/>
            <person name="Lapidus A."/>
            <person name="Jin M."/>
            <person name="Gunawan C."/>
            <person name="Balan V."/>
            <person name="Dale B.E."/>
            <person name="Jeffries T.W."/>
            <person name="Zinkel R."/>
            <person name="Barry K.W."/>
            <person name="Grigoriev I.V."/>
            <person name="Gasch A.P."/>
        </authorList>
    </citation>
    <scope>NUCLEOTIDE SEQUENCE [LARGE SCALE GENOMIC DNA]</scope>
    <source>
        <strain evidence="11">ATCC 10573 / BCRC 21748 / CBS 615 / JCM 9827 / NBRC 10315 / NRRL Y-1498 / VKM Y-70</strain>
    </source>
</reference>
<keyword evidence="4 9" id="KW-0812">Transmembrane</keyword>
<feature type="transmembrane region" description="Helical" evidence="9">
    <location>
        <begin position="421"/>
        <end position="440"/>
    </location>
</feature>
<evidence type="ECO:0000313" key="10">
    <source>
        <dbReference type="EMBL" id="EGV63771.1"/>
    </source>
</evidence>
<evidence type="ECO:0000256" key="2">
    <source>
        <dbReference type="ARBA" id="ARBA00008335"/>
    </source>
</evidence>
<comment type="similarity">
    <text evidence="2">Belongs to the major facilitator superfamily.</text>
</comment>
<feature type="transmembrane region" description="Helical" evidence="9">
    <location>
        <begin position="230"/>
        <end position="253"/>
    </location>
</feature>
<dbReference type="GO" id="GO:0005886">
    <property type="term" value="C:plasma membrane"/>
    <property type="evidence" value="ECO:0007669"/>
    <property type="project" value="TreeGrafter"/>
</dbReference>
<dbReference type="Gene3D" id="1.20.1250.20">
    <property type="entry name" value="MFS general substrate transporter like domains"/>
    <property type="match status" value="2"/>
</dbReference>
<sequence length="598" mass="65989">MPGVSQFFKKRSDREVAEAAFNGPEPVGDQEKNSDLSRSNSKEDDIHSDQVSIDAAPGVQKAEAITLVWDKKALYITYVWIWVCFFMLAFQSAIGNNVIFYAYADFSAAPQVSTAGILATIIGGVLRLPLAKTLTLWGRCEGFLVFVVVYLIGIIIIASCTGPSSYAAGYVLYWIGYDMIYMILDVFIADTSGLRNRAFAFAFASTPFICTAFTGPLAAQSFLTTGGWRWAYGAFAIIQVFVFVPLAVVFKFYEKKAEKLGQIKKNPSGRTIIQSIVHYIHDFDVVGAFILMAAFILFLLPFSLEQYGRAQYKSATFIAMVVIGVCLFPVFAIWEKFFARTHFVRWELFKKRTVVGACCLAAILYFSFYCWDLYYVYFVTVVYNLSTSDAGYMGQIYNVGSCFWGVVFGVWIRYTKHFKYTCLCFGLPLMFLGAGLMIRFRGQDSNIGYIIMCQIFIAFAGGTMVIGEDMAVMAAADQDGIPMMLALIGLFSSVGGSIGYAVAAAINANVFVDALTKALPAAQKDQAYTIYLGGVTTQTNATLYPVGSEARDAINYAWGQTQRDGAIAATCILVLAIPAIAVWKNYNVDKKQIKGTVF</sequence>
<name>G3B444_CANTC</name>
<evidence type="ECO:0000256" key="8">
    <source>
        <dbReference type="SAM" id="MobiDB-lite"/>
    </source>
</evidence>
<evidence type="ECO:0000313" key="11">
    <source>
        <dbReference type="Proteomes" id="UP000000707"/>
    </source>
</evidence>
<feature type="region of interest" description="Disordered" evidence="8">
    <location>
        <begin position="19"/>
        <end position="45"/>
    </location>
</feature>
<keyword evidence="6 9" id="KW-0472">Membrane</keyword>
<dbReference type="EMBL" id="GL996521">
    <property type="protein sequence ID" value="EGV63771.1"/>
    <property type="molecule type" value="Genomic_DNA"/>
</dbReference>
<keyword evidence="5 9" id="KW-1133">Transmembrane helix</keyword>
<dbReference type="KEGG" id="cten:18245789"/>
<dbReference type="InterPro" id="IPR036259">
    <property type="entry name" value="MFS_trans_sf"/>
</dbReference>
<feature type="transmembrane region" description="Helical" evidence="9">
    <location>
        <begin position="446"/>
        <end position="466"/>
    </location>
</feature>
<feature type="transmembrane region" description="Helical" evidence="9">
    <location>
        <begin position="142"/>
        <end position="164"/>
    </location>
</feature>